<dbReference type="SMART" id="SM00671">
    <property type="entry name" value="SEL1"/>
    <property type="match status" value="5"/>
</dbReference>
<dbReference type="RefSeq" id="XP_020436118.1">
    <property type="nucleotide sequence ID" value="XM_020574046.1"/>
</dbReference>
<dbReference type="InParanoid" id="D3B3V3"/>
<dbReference type="GeneID" id="31358597"/>
<reference evidence="3 4" key="1">
    <citation type="journal article" date="2011" name="Genome Res.">
        <title>Phylogeny-wide analysis of social amoeba genomes highlights ancient origins for complex intercellular communication.</title>
        <authorList>
            <person name="Heidel A.J."/>
            <person name="Lawal H.M."/>
            <person name="Felder M."/>
            <person name="Schilde C."/>
            <person name="Helps N.R."/>
            <person name="Tunggal B."/>
            <person name="Rivero F."/>
            <person name="John U."/>
            <person name="Schleicher M."/>
            <person name="Eichinger L."/>
            <person name="Platzer M."/>
            <person name="Noegel A.A."/>
            <person name="Schaap P."/>
            <person name="Gloeckner G."/>
        </authorList>
    </citation>
    <scope>NUCLEOTIDE SEQUENCE [LARGE SCALE GENOMIC DNA]</scope>
    <source>
        <strain evidence="4">ATCC 26659 / Pp 5 / PN500</strain>
    </source>
</reference>
<evidence type="ECO:0000256" key="1">
    <source>
        <dbReference type="ARBA" id="ARBA00038101"/>
    </source>
</evidence>
<dbReference type="SUPFAM" id="SSF81901">
    <property type="entry name" value="HCP-like"/>
    <property type="match status" value="2"/>
</dbReference>
<evidence type="ECO:0000313" key="4">
    <source>
        <dbReference type="Proteomes" id="UP000001396"/>
    </source>
</evidence>
<name>D3B3V3_HETP5</name>
<feature type="region of interest" description="Disordered" evidence="2">
    <location>
        <begin position="14"/>
        <end position="53"/>
    </location>
</feature>
<dbReference type="OMA" id="WLIEERK"/>
<feature type="region of interest" description="Disordered" evidence="2">
    <location>
        <begin position="114"/>
        <end position="156"/>
    </location>
</feature>
<dbReference type="GO" id="GO:0005789">
    <property type="term" value="C:endoplasmic reticulum membrane"/>
    <property type="evidence" value="ECO:0007669"/>
    <property type="project" value="TreeGrafter"/>
</dbReference>
<dbReference type="InterPro" id="IPR011990">
    <property type="entry name" value="TPR-like_helical_dom_sf"/>
</dbReference>
<evidence type="ECO:0000256" key="2">
    <source>
        <dbReference type="SAM" id="MobiDB-lite"/>
    </source>
</evidence>
<gene>
    <name evidence="3" type="ORF">PPL_03074</name>
</gene>
<sequence length="615" mass="69829">MFNNIIRRSAWLSKSSSPYPTSSSSSKSYQQHGGVNINSSNANGNNTNNGYHNFSNTNVHVSIDIYKNINNNNNNYSNIKFNGNIVNNFNSINSQSITSHLKWSLLNRSMSTTSATASSSSSSSTNTTNTTSTNPINTTSTTTTTTTTFTNSNNNNFSTFTNEKSTVLLSGLLEKIRELECSLTKAEKDRLTQYERDLKMNESLSDFHMGTFYSQGIVVPRDAEKALYWFKRAADHDLAEGQYALGMSYLMGSAIGVFQPVFPTISQPSESSNKQDGGTILGNGWVSSADAADFDYRKWLIEERKRVIKMKESGEFEAAERREAERKKEGKYGIDKKVEKGLYWLEKAGNEHLDLNAMHQLGLHFYNEFEHQLLNENLLKNQDQYKLMLDKFYQYFDTASSRGHSDSSYWLGMFFLGAEKQPIQKVGFSMLVRAAEQGSAKAATMLALMYREENKEIFYRYLNMAVEMRDPIAILCMGELYFGGMEPTEYPQNYKKALTYFTEAAALGNSDAAVNQGVMYYNGYGTDISYETAFYCYQNAYQLNPKNLSAITNLYTMHFEGLGVPKSLELANFYATLFEKLKRQEEEDGKKQKVHRLWWITGRSWIAINQQNKLE</sequence>
<proteinExistence type="inferred from homology"/>
<organism evidence="3 4">
    <name type="scientific">Heterostelium pallidum (strain ATCC 26659 / Pp 5 / PN500)</name>
    <name type="common">Cellular slime mold</name>
    <name type="synonym">Polysphondylium pallidum</name>
    <dbReference type="NCBI Taxonomy" id="670386"/>
    <lineage>
        <taxon>Eukaryota</taxon>
        <taxon>Amoebozoa</taxon>
        <taxon>Evosea</taxon>
        <taxon>Eumycetozoa</taxon>
        <taxon>Dictyostelia</taxon>
        <taxon>Acytosteliales</taxon>
        <taxon>Acytosteliaceae</taxon>
        <taxon>Heterostelium</taxon>
    </lineage>
</organism>
<dbReference type="GO" id="GO:0036503">
    <property type="term" value="P:ERAD pathway"/>
    <property type="evidence" value="ECO:0007669"/>
    <property type="project" value="TreeGrafter"/>
</dbReference>
<dbReference type="InterPro" id="IPR006597">
    <property type="entry name" value="Sel1-like"/>
</dbReference>
<dbReference type="FunCoup" id="D3B3V3">
    <property type="interactions" value="805"/>
</dbReference>
<dbReference type="InterPro" id="IPR050767">
    <property type="entry name" value="Sel1_AlgK"/>
</dbReference>
<dbReference type="Pfam" id="PF08238">
    <property type="entry name" value="Sel1"/>
    <property type="match status" value="6"/>
</dbReference>
<dbReference type="Proteomes" id="UP000001396">
    <property type="component" value="Unassembled WGS sequence"/>
</dbReference>
<evidence type="ECO:0000313" key="3">
    <source>
        <dbReference type="EMBL" id="EFA84001.1"/>
    </source>
</evidence>
<comment type="caution">
    <text evidence="3">The sequence shown here is derived from an EMBL/GenBank/DDBJ whole genome shotgun (WGS) entry which is preliminary data.</text>
</comment>
<protein>
    <submittedName>
        <fullName evidence="3">Uncharacterized protein</fullName>
    </submittedName>
</protein>
<dbReference type="EMBL" id="ADBJ01000010">
    <property type="protein sequence ID" value="EFA84001.1"/>
    <property type="molecule type" value="Genomic_DNA"/>
</dbReference>
<dbReference type="AlphaFoldDB" id="D3B3V3"/>
<dbReference type="STRING" id="670386.D3B3V3"/>
<keyword evidence="4" id="KW-1185">Reference proteome</keyword>
<dbReference type="PANTHER" id="PTHR11102">
    <property type="entry name" value="SEL-1-LIKE PROTEIN"/>
    <property type="match status" value="1"/>
</dbReference>
<comment type="similarity">
    <text evidence="1">Belongs to the sel-1 family.</text>
</comment>
<dbReference type="PANTHER" id="PTHR11102:SF162">
    <property type="entry name" value="HCP-LIKE PROTEIN"/>
    <property type="match status" value="1"/>
</dbReference>
<dbReference type="Gene3D" id="1.25.40.10">
    <property type="entry name" value="Tetratricopeptide repeat domain"/>
    <property type="match status" value="1"/>
</dbReference>
<accession>D3B3V3</accession>